<keyword evidence="4" id="KW-0167">Capsid protein</keyword>
<comment type="similarity">
    <text evidence="3">Belongs to the CotF family.</text>
</comment>
<dbReference type="RefSeq" id="WP_060750730.1">
    <property type="nucleotide sequence ID" value="NZ_LRPH01000056.1"/>
</dbReference>
<comment type="caution">
    <text evidence="4">The sequence shown here is derived from an EMBL/GenBank/DDBJ whole genome shotgun (WGS) entry which is preliminary data.</text>
</comment>
<sequence length="187" mass="21055">MQLATHELRDLSELIAGCYNTINTMSTYIQQAQDLELKQLLQQHFPLHVEDYNLKVEFVQSQSTPDIERFQPSKLNPVLVSYLKAPIEQYPPVAPSINGAPPNDRAIATGYLLNQKSAALNYAGALLECANPSLRSFLEKAFLNSSRHAYDIWQYMVKKGYYPLSPAPDSEIKAIASIYQPVNQPLQ</sequence>
<dbReference type="AlphaFoldDB" id="A0A109G6P8"/>
<dbReference type="Gene3D" id="1.20.1260.10">
    <property type="match status" value="1"/>
</dbReference>
<reference evidence="4 5" key="1">
    <citation type="submission" date="2016-01" db="EMBL/GenBank/DDBJ databases">
        <authorList>
            <person name="McClelland M."/>
            <person name="Jain A."/>
            <person name="Saraogi P."/>
            <person name="Mendelson R."/>
            <person name="Westerman R."/>
            <person name="SanMiguel P."/>
            <person name="Csonka L."/>
        </authorList>
    </citation>
    <scope>NUCLEOTIDE SEQUENCE [LARGE SCALE GENOMIC DNA]</scope>
    <source>
        <strain evidence="4 5">PE8-15</strain>
    </source>
</reference>
<dbReference type="InterPro" id="IPR012347">
    <property type="entry name" value="Ferritin-like"/>
</dbReference>
<name>A0A109G6P8_BACMY</name>
<dbReference type="PANTHER" id="PTHR39183">
    <property type="entry name" value="SPORE COAT PROTEIN F-LIKE PROTEIN YHCQ"/>
    <property type="match status" value="1"/>
</dbReference>
<dbReference type="InterPro" id="IPR012851">
    <property type="entry name" value="Spore_coat_CotF-like"/>
</dbReference>
<accession>A0A109G6P8</accession>
<proteinExistence type="inferred from homology"/>
<evidence type="ECO:0000256" key="1">
    <source>
        <dbReference type="ARBA" id="ARBA00022969"/>
    </source>
</evidence>
<evidence type="ECO:0000313" key="4">
    <source>
        <dbReference type="EMBL" id="KWU61053.1"/>
    </source>
</evidence>
<evidence type="ECO:0000313" key="5">
    <source>
        <dbReference type="Proteomes" id="UP000065797"/>
    </source>
</evidence>
<evidence type="ECO:0000256" key="3">
    <source>
        <dbReference type="ARBA" id="ARBA00024344"/>
    </source>
</evidence>
<dbReference type="EMBL" id="LRPH01000056">
    <property type="protein sequence ID" value="KWU61053.1"/>
    <property type="molecule type" value="Genomic_DNA"/>
</dbReference>
<organism evidence="4 5">
    <name type="scientific">Bacillus mycoides</name>
    <dbReference type="NCBI Taxonomy" id="1405"/>
    <lineage>
        <taxon>Bacteria</taxon>
        <taxon>Bacillati</taxon>
        <taxon>Bacillota</taxon>
        <taxon>Bacilli</taxon>
        <taxon>Bacillales</taxon>
        <taxon>Bacillaceae</taxon>
        <taxon>Bacillus</taxon>
        <taxon>Bacillus cereus group</taxon>
    </lineage>
</organism>
<dbReference type="Pfam" id="PF07875">
    <property type="entry name" value="Coat_F"/>
    <property type="match status" value="1"/>
</dbReference>
<keyword evidence="4" id="KW-0946">Virion</keyword>
<dbReference type="Proteomes" id="UP000065797">
    <property type="component" value="Unassembled WGS sequence"/>
</dbReference>
<dbReference type="PANTHER" id="PTHR39183:SF1">
    <property type="entry name" value="SPORE COAT PROTEIN F-LIKE PROTEIN YHCQ"/>
    <property type="match status" value="1"/>
</dbReference>
<comment type="subcellular location">
    <subcellularLocation>
        <location evidence="2">Spore coat</location>
    </subcellularLocation>
</comment>
<evidence type="ECO:0000256" key="2">
    <source>
        <dbReference type="ARBA" id="ARBA00024325"/>
    </source>
</evidence>
<keyword evidence="1" id="KW-0749">Sporulation</keyword>
<protein>
    <submittedName>
        <fullName evidence="4">Spore coat protein</fullName>
    </submittedName>
</protein>
<dbReference type="GO" id="GO:0030435">
    <property type="term" value="P:sporulation resulting in formation of a cellular spore"/>
    <property type="evidence" value="ECO:0007669"/>
    <property type="project" value="UniProtKB-KW"/>
</dbReference>
<gene>
    <name evidence="4" type="ORF">AWW70_16830</name>
</gene>